<name>A0ABD0KF82_9CAEN</name>
<proteinExistence type="predicted"/>
<evidence type="ECO:0000313" key="7">
    <source>
        <dbReference type="Proteomes" id="UP001519460"/>
    </source>
</evidence>
<evidence type="ECO:0008006" key="8">
    <source>
        <dbReference type="Google" id="ProtNLM"/>
    </source>
</evidence>
<comment type="caution">
    <text evidence="6">The sequence shown here is derived from an EMBL/GenBank/DDBJ whole genome shotgun (WGS) entry which is preliminary data.</text>
</comment>
<keyword evidence="2 5" id="KW-0812">Transmembrane</keyword>
<comment type="subcellular location">
    <subcellularLocation>
        <location evidence="1">Membrane</location>
        <topology evidence="1">Multi-pass membrane protein</topology>
    </subcellularLocation>
</comment>
<evidence type="ECO:0000256" key="4">
    <source>
        <dbReference type="ARBA" id="ARBA00023136"/>
    </source>
</evidence>
<dbReference type="InterPro" id="IPR004031">
    <property type="entry name" value="PMP22/EMP/MP20/Claudin"/>
</dbReference>
<keyword evidence="3 5" id="KW-1133">Transmembrane helix</keyword>
<dbReference type="Pfam" id="PF00822">
    <property type="entry name" value="PMP22_Claudin"/>
    <property type="match status" value="1"/>
</dbReference>
<feature type="transmembrane region" description="Helical" evidence="5">
    <location>
        <begin position="12"/>
        <end position="33"/>
    </location>
</feature>
<reference evidence="6 7" key="1">
    <citation type="journal article" date="2023" name="Sci. Data">
        <title>Genome assembly of the Korean intertidal mud-creeper Batillaria attramentaria.</title>
        <authorList>
            <person name="Patra A.K."/>
            <person name="Ho P.T."/>
            <person name="Jun S."/>
            <person name="Lee S.J."/>
            <person name="Kim Y."/>
            <person name="Won Y.J."/>
        </authorList>
    </citation>
    <scope>NUCLEOTIDE SEQUENCE [LARGE SCALE GENOMIC DNA]</scope>
    <source>
        <strain evidence="6">Wonlab-2016</strain>
    </source>
</reference>
<dbReference type="Gene3D" id="1.20.140.150">
    <property type="match status" value="1"/>
</dbReference>
<feature type="transmembrane region" description="Helical" evidence="5">
    <location>
        <begin position="86"/>
        <end position="111"/>
    </location>
</feature>
<keyword evidence="4 5" id="KW-0472">Membrane</keyword>
<evidence type="ECO:0000256" key="2">
    <source>
        <dbReference type="ARBA" id="ARBA00022692"/>
    </source>
</evidence>
<evidence type="ECO:0000256" key="1">
    <source>
        <dbReference type="ARBA" id="ARBA00004141"/>
    </source>
</evidence>
<dbReference type="GO" id="GO:0016020">
    <property type="term" value="C:membrane"/>
    <property type="evidence" value="ECO:0007669"/>
    <property type="project" value="UniProtKB-SubCell"/>
</dbReference>
<dbReference type="AlphaFoldDB" id="A0ABD0KF82"/>
<gene>
    <name evidence="6" type="ORF">BaRGS_00023125</name>
</gene>
<evidence type="ECO:0000256" key="5">
    <source>
        <dbReference type="SAM" id="Phobius"/>
    </source>
</evidence>
<feature type="transmembrane region" description="Helical" evidence="5">
    <location>
        <begin position="123"/>
        <end position="143"/>
    </location>
</feature>
<evidence type="ECO:0000313" key="6">
    <source>
        <dbReference type="EMBL" id="KAK7485676.1"/>
    </source>
</evidence>
<organism evidence="6 7">
    <name type="scientific">Batillaria attramentaria</name>
    <dbReference type="NCBI Taxonomy" id="370345"/>
    <lineage>
        <taxon>Eukaryota</taxon>
        <taxon>Metazoa</taxon>
        <taxon>Spiralia</taxon>
        <taxon>Lophotrochozoa</taxon>
        <taxon>Mollusca</taxon>
        <taxon>Gastropoda</taxon>
        <taxon>Caenogastropoda</taxon>
        <taxon>Sorbeoconcha</taxon>
        <taxon>Cerithioidea</taxon>
        <taxon>Batillariidae</taxon>
        <taxon>Batillaria</taxon>
    </lineage>
</organism>
<evidence type="ECO:0000256" key="3">
    <source>
        <dbReference type="ARBA" id="ARBA00022989"/>
    </source>
</evidence>
<accession>A0ABD0KF82</accession>
<protein>
    <recommendedName>
        <fullName evidence="8">Claudin</fullName>
    </recommendedName>
</protein>
<dbReference type="Proteomes" id="UP001519460">
    <property type="component" value="Unassembled WGS sequence"/>
</dbReference>
<sequence>MSCCCKSCTCRLVAYIVGMLMIGSGTVTLTQALRSSHWVGRVVVSTNSQTLQLRYGVWQACVTDDQCLDIWEHFPEVANAARGAQVLITTSVIFFILGFLAEMAGLLPVVKNSKCRVFIDNRMIEYVISVSAVVGFLGMLIFAGEVKNKAWRETGQEDETGSGFKMAQAGLVNTVLGCCLVACGRDVKSVPRNQAWG</sequence>
<keyword evidence="7" id="KW-1185">Reference proteome</keyword>
<dbReference type="EMBL" id="JACVVK020000191">
    <property type="protein sequence ID" value="KAK7485676.1"/>
    <property type="molecule type" value="Genomic_DNA"/>
</dbReference>